<dbReference type="AlphaFoldDB" id="A0A1I4YFU7"/>
<feature type="transmembrane region" description="Helical" evidence="1">
    <location>
        <begin position="68"/>
        <end position="90"/>
    </location>
</feature>
<feature type="transmembrane region" description="Helical" evidence="1">
    <location>
        <begin position="243"/>
        <end position="262"/>
    </location>
</feature>
<dbReference type="OrthoDB" id="8478704at2"/>
<evidence type="ECO:0000313" key="3">
    <source>
        <dbReference type="Proteomes" id="UP000199614"/>
    </source>
</evidence>
<sequence length="338" mass="34450">MLPLRARIASLAGIAVGAPVAAEYLQAYLTSTGDALALLAGLLIFVPLYGGAALLIREVTVRTGRGWTGTLLLAAAFGVAMPGVIDLAMFGDSRPDIPYWAELREPTLIEPLQLSASATLGWVVGHVVMSVGAPLAVHHALAPSQRGRPLLGRWGIGVVLVLWALAAALVHGDGRRTYGYAPSVPQAAGVLLVVAALVALAMSRAGRPARSNPDGRPVRTGAILAGGVVAVLGFNVLPPTWTGVVTGVALLLAVAVLLRRVAVHRRWGAREIGLLGAAAIVGGALLGGLAPVPEGVPVAAKAAQNAALLLAALALAAVVRRRTAPDALPRTPTPEGRP</sequence>
<feature type="transmembrane region" description="Helical" evidence="1">
    <location>
        <begin position="184"/>
        <end position="206"/>
    </location>
</feature>
<feature type="transmembrane region" description="Helical" evidence="1">
    <location>
        <begin position="120"/>
        <end position="142"/>
    </location>
</feature>
<organism evidence="2 3">
    <name type="scientific">Pseudonocardia ammonioxydans</name>
    <dbReference type="NCBI Taxonomy" id="260086"/>
    <lineage>
        <taxon>Bacteria</taxon>
        <taxon>Bacillati</taxon>
        <taxon>Actinomycetota</taxon>
        <taxon>Actinomycetes</taxon>
        <taxon>Pseudonocardiales</taxon>
        <taxon>Pseudonocardiaceae</taxon>
        <taxon>Pseudonocardia</taxon>
    </lineage>
</organism>
<dbReference type="STRING" id="260086.SAMN05216207_101388"/>
<accession>A0A1I4YFU7</accession>
<protein>
    <submittedName>
        <fullName evidence="2">Uncharacterized protein</fullName>
    </submittedName>
</protein>
<reference evidence="2 3" key="1">
    <citation type="submission" date="2016-10" db="EMBL/GenBank/DDBJ databases">
        <authorList>
            <person name="de Groot N.N."/>
        </authorList>
    </citation>
    <scope>NUCLEOTIDE SEQUENCE [LARGE SCALE GENOMIC DNA]</scope>
    <source>
        <strain evidence="2 3">CGMCC 4.1877</strain>
    </source>
</reference>
<feature type="transmembrane region" description="Helical" evidence="1">
    <location>
        <begin position="154"/>
        <end position="172"/>
    </location>
</feature>
<dbReference type="RefSeq" id="WP_093343021.1">
    <property type="nucleotide sequence ID" value="NZ_FOUY01000013.1"/>
</dbReference>
<keyword evidence="3" id="KW-1185">Reference proteome</keyword>
<feature type="transmembrane region" description="Helical" evidence="1">
    <location>
        <begin position="218"/>
        <end position="237"/>
    </location>
</feature>
<feature type="transmembrane region" description="Helical" evidence="1">
    <location>
        <begin position="298"/>
        <end position="319"/>
    </location>
</feature>
<keyword evidence="1" id="KW-0472">Membrane</keyword>
<evidence type="ECO:0000256" key="1">
    <source>
        <dbReference type="SAM" id="Phobius"/>
    </source>
</evidence>
<dbReference type="EMBL" id="FOUY01000013">
    <property type="protein sequence ID" value="SFN36877.1"/>
    <property type="molecule type" value="Genomic_DNA"/>
</dbReference>
<keyword evidence="1" id="KW-1133">Transmembrane helix</keyword>
<feature type="transmembrane region" description="Helical" evidence="1">
    <location>
        <begin position="274"/>
        <end position="292"/>
    </location>
</feature>
<name>A0A1I4YFU7_PSUAM</name>
<keyword evidence="1" id="KW-0812">Transmembrane</keyword>
<feature type="transmembrane region" description="Helical" evidence="1">
    <location>
        <begin position="38"/>
        <end position="56"/>
    </location>
</feature>
<proteinExistence type="predicted"/>
<evidence type="ECO:0000313" key="2">
    <source>
        <dbReference type="EMBL" id="SFN36877.1"/>
    </source>
</evidence>
<gene>
    <name evidence="2" type="ORF">SAMN05216207_101388</name>
</gene>
<dbReference type="Proteomes" id="UP000199614">
    <property type="component" value="Unassembled WGS sequence"/>
</dbReference>